<evidence type="ECO:0000256" key="1">
    <source>
        <dbReference type="ARBA" id="ARBA00010838"/>
    </source>
</evidence>
<gene>
    <name evidence="3" type="ORF">Sradi_3309700</name>
</gene>
<protein>
    <submittedName>
        <fullName evidence="3">Beta-glucosidase 32</fullName>
    </submittedName>
</protein>
<dbReference type="PRINTS" id="PR00131">
    <property type="entry name" value="GLHYDRLASE1"/>
</dbReference>
<accession>A0AAW2R0U6</accession>
<reference evidence="3" key="1">
    <citation type="submission" date="2020-06" db="EMBL/GenBank/DDBJ databases">
        <authorList>
            <person name="Li T."/>
            <person name="Hu X."/>
            <person name="Zhang T."/>
            <person name="Song X."/>
            <person name="Zhang H."/>
            <person name="Dai N."/>
            <person name="Sheng W."/>
            <person name="Hou X."/>
            <person name="Wei L."/>
        </authorList>
    </citation>
    <scope>NUCLEOTIDE SEQUENCE</scope>
    <source>
        <strain evidence="3">G02</strain>
        <tissue evidence="3">Leaf</tissue>
    </source>
</reference>
<dbReference type="PANTHER" id="PTHR10353">
    <property type="entry name" value="GLYCOSYL HYDROLASE"/>
    <property type="match status" value="1"/>
</dbReference>
<dbReference type="GO" id="GO:0005975">
    <property type="term" value="P:carbohydrate metabolic process"/>
    <property type="evidence" value="ECO:0007669"/>
    <property type="project" value="InterPro"/>
</dbReference>
<dbReference type="Pfam" id="PF00232">
    <property type="entry name" value="Glyco_hydro_1"/>
    <property type="match status" value="1"/>
</dbReference>
<dbReference type="Gene3D" id="3.20.20.80">
    <property type="entry name" value="Glycosidases"/>
    <property type="match status" value="1"/>
</dbReference>
<comment type="caution">
    <text evidence="3">The sequence shown here is derived from an EMBL/GenBank/DDBJ whole genome shotgun (WGS) entry which is preliminary data.</text>
</comment>
<organism evidence="3">
    <name type="scientific">Sesamum radiatum</name>
    <name type="common">Black benniseed</name>
    <dbReference type="NCBI Taxonomy" id="300843"/>
    <lineage>
        <taxon>Eukaryota</taxon>
        <taxon>Viridiplantae</taxon>
        <taxon>Streptophyta</taxon>
        <taxon>Embryophyta</taxon>
        <taxon>Tracheophyta</taxon>
        <taxon>Spermatophyta</taxon>
        <taxon>Magnoliopsida</taxon>
        <taxon>eudicotyledons</taxon>
        <taxon>Gunneridae</taxon>
        <taxon>Pentapetalae</taxon>
        <taxon>asterids</taxon>
        <taxon>lamiids</taxon>
        <taxon>Lamiales</taxon>
        <taxon>Pedaliaceae</taxon>
        <taxon>Sesamum</taxon>
    </lineage>
</organism>
<dbReference type="GO" id="GO:0008422">
    <property type="term" value="F:beta-glucosidase activity"/>
    <property type="evidence" value="ECO:0007669"/>
    <property type="project" value="TreeGrafter"/>
</dbReference>
<dbReference type="SUPFAM" id="SSF51445">
    <property type="entry name" value="(Trans)glycosidases"/>
    <property type="match status" value="1"/>
</dbReference>
<dbReference type="InterPro" id="IPR017853">
    <property type="entry name" value="GH"/>
</dbReference>
<evidence type="ECO:0000313" key="3">
    <source>
        <dbReference type="EMBL" id="KAL0373940.1"/>
    </source>
</evidence>
<dbReference type="AlphaFoldDB" id="A0AAW2R0U6"/>
<dbReference type="EMBL" id="JACGWJ010000014">
    <property type="protein sequence ID" value="KAL0373940.1"/>
    <property type="molecule type" value="Genomic_DNA"/>
</dbReference>
<comment type="similarity">
    <text evidence="1 2">Belongs to the glycosyl hydrolase 1 family.</text>
</comment>
<name>A0AAW2R0U6_SESRA</name>
<dbReference type="InterPro" id="IPR001360">
    <property type="entry name" value="Glyco_hydro_1"/>
</dbReference>
<dbReference type="PANTHER" id="PTHR10353:SF318">
    <property type="entry name" value="BETA-GLUCOSIDASE 31-RELATED"/>
    <property type="match status" value="1"/>
</dbReference>
<evidence type="ECO:0000256" key="2">
    <source>
        <dbReference type="RuleBase" id="RU003690"/>
    </source>
</evidence>
<proteinExistence type="inferred from homology"/>
<reference evidence="3" key="2">
    <citation type="journal article" date="2024" name="Plant">
        <title>Genomic evolution and insights into agronomic trait innovations of Sesamum species.</title>
        <authorList>
            <person name="Miao H."/>
            <person name="Wang L."/>
            <person name="Qu L."/>
            <person name="Liu H."/>
            <person name="Sun Y."/>
            <person name="Le M."/>
            <person name="Wang Q."/>
            <person name="Wei S."/>
            <person name="Zheng Y."/>
            <person name="Lin W."/>
            <person name="Duan Y."/>
            <person name="Cao H."/>
            <person name="Xiong S."/>
            <person name="Wang X."/>
            <person name="Wei L."/>
            <person name="Li C."/>
            <person name="Ma Q."/>
            <person name="Ju M."/>
            <person name="Zhao R."/>
            <person name="Li G."/>
            <person name="Mu C."/>
            <person name="Tian Q."/>
            <person name="Mei H."/>
            <person name="Zhang T."/>
            <person name="Gao T."/>
            <person name="Zhang H."/>
        </authorList>
    </citation>
    <scope>NUCLEOTIDE SEQUENCE</scope>
    <source>
        <strain evidence="3">G02</strain>
    </source>
</reference>
<sequence length="90" mass="10430">MADLSNGTMKHTIEDLQRIKFYDGHLRAVQEAITQGVNVKGLFAWSFLDTFEWGSGYSLRFGLYYVDYKNGLKRVLKQSAIWFKNCLSNK</sequence>